<dbReference type="EMBL" id="SNRW01007441">
    <property type="protein sequence ID" value="KAA6381233.1"/>
    <property type="molecule type" value="Genomic_DNA"/>
</dbReference>
<gene>
    <name evidence="1" type="ORF">EZS28_023239</name>
</gene>
<comment type="caution">
    <text evidence="1">The sequence shown here is derived from an EMBL/GenBank/DDBJ whole genome shotgun (WGS) entry which is preliminary data.</text>
</comment>
<organism evidence="1 2">
    <name type="scientific">Streblomastix strix</name>
    <dbReference type="NCBI Taxonomy" id="222440"/>
    <lineage>
        <taxon>Eukaryota</taxon>
        <taxon>Metamonada</taxon>
        <taxon>Preaxostyla</taxon>
        <taxon>Oxymonadida</taxon>
        <taxon>Streblomastigidae</taxon>
        <taxon>Streblomastix</taxon>
    </lineage>
</organism>
<name>A0A5J4VFM5_9EUKA</name>
<sequence>MGWTYEMIVTKKCMTKLYWWMSQLQNNKPKMIDKRQSQKVIQTDASIAGWGASVIKNNTRIRRIYGQWEAEMENSNLREILAIYRAVHVLREYITQQEYIVCPFSTYDIHFLRMTPLIHFY</sequence>
<dbReference type="OrthoDB" id="2897838at2759"/>
<proteinExistence type="predicted"/>
<dbReference type="AlphaFoldDB" id="A0A5J4VFM5"/>
<evidence type="ECO:0000313" key="1">
    <source>
        <dbReference type="EMBL" id="KAA6381233.1"/>
    </source>
</evidence>
<dbReference type="Proteomes" id="UP000324800">
    <property type="component" value="Unassembled WGS sequence"/>
</dbReference>
<evidence type="ECO:0000313" key="2">
    <source>
        <dbReference type="Proteomes" id="UP000324800"/>
    </source>
</evidence>
<evidence type="ECO:0008006" key="3">
    <source>
        <dbReference type="Google" id="ProtNLM"/>
    </source>
</evidence>
<protein>
    <recommendedName>
        <fullName evidence="3">RNase H type-1 domain-containing protein</fullName>
    </recommendedName>
</protein>
<accession>A0A5J4VFM5</accession>
<reference evidence="1 2" key="1">
    <citation type="submission" date="2019-03" db="EMBL/GenBank/DDBJ databases">
        <title>Single cell metagenomics reveals metabolic interactions within the superorganism composed of flagellate Streblomastix strix and complex community of Bacteroidetes bacteria on its surface.</title>
        <authorList>
            <person name="Treitli S.C."/>
            <person name="Kolisko M."/>
            <person name="Husnik F."/>
            <person name="Keeling P."/>
            <person name="Hampl V."/>
        </authorList>
    </citation>
    <scope>NUCLEOTIDE SEQUENCE [LARGE SCALE GENOMIC DNA]</scope>
    <source>
        <strain evidence="1">ST1C</strain>
    </source>
</reference>